<accession>A0A7N1A6C1</accession>
<organism evidence="11 12">
    <name type="scientific">Kalanchoe fedtschenkoi</name>
    <name type="common">Lavender scallops</name>
    <name type="synonym">South American air plant</name>
    <dbReference type="NCBI Taxonomy" id="63787"/>
    <lineage>
        <taxon>Eukaryota</taxon>
        <taxon>Viridiplantae</taxon>
        <taxon>Streptophyta</taxon>
        <taxon>Embryophyta</taxon>
        <taxon>Tracheophyta</taxon>
        <taxon>Spermatophyta</taxon>
        <taxon>Magnoliopsida</taxon>
        <taxon>eudicotyledons</taxon>
        <taxon>Gunneridae</taxon>
        <taxon>Pentapetalae</taxon>
        <taxon>Saxifragales</taxon>
        <taxon>Crassulaceae</taxon>
        <taxon>Kalanchoe</taxon>
    </lineage>
</organism>
<dbReference type="InterPro" id="IPR020472">
    <property type="entry name" value="WD40_PAC1"/>
</dbReference>
<keyword evidence="3 8" id="KW-0853">WD repeat</keyword>
<protein>
    <recommendedName>
        <fullName evidence="7">Katanin p80 WD40 repeat-containing subunit B1 homolog</fullName>
    </recommendedName>
</protein>
<dbReference type="HAMAP" id="MF_03022">
    <property type="entry name" value="Katanin_p80_B1"/>
    <property type="match status" value="1"/>
</dbReference>
<feature type="compositionally biased region" description="Polar residues" evidence="9">
    <location>
        <begin position="648"/>
        <end position="657"/>
    </location>
</feature>
<reference evidence="11" key="1">
    <citation type="submission" date="2021-01" db="UniProtKB">
        <authorList>
            <consortium name="EnsemblPlants"/>
        </authorList>
    </citation>
    <scope>IDENTIFICATION</scope>
</reference>
<dbReference type="GO" id="GO:0051510">
    <property type="term" value="P:regulation of unidimensional cell growth"/>
    <property type="evidence" value="ECO:0007669"/>
    <property type="project" value="UniProtKB-ARBA"/>
</dbReference>
<dbReference type="EnsemblPlants" id="Kaladp0095s0328.1.v1.1">
    <property type="protein sequence ID" value="Kaladp0095s0328.1.v1.1"/>
    <property type="gene ID" value="Kaladp0095s0328.v1.1"/>
</dbReference>
<evidence type="ECO:0000313" key="11">
    <source>
        <dbReference type="EnsemblPlants" id="Kaladp0095s0328.1.v1.1"/>
    </source>
</evidence>
<dbReference type="Proteomes" id="UP000594263">
    <property type="component" value="Unplaced"/>
</dbReference>
<evidence type="ECO:0000256" key="7">
    <source>
        <dbReference type="HAMAP-Rule" id="MF_03022"/>
    </source>
</evidence>
<dbReference type="InterPro" id="IPR019775">
    <property type="entry name" value="WD40_repeat_CS"/>
</dbReference>
<dbReference type="Pfam" id="PF13925">
    <property type="entry name" value="Katanin_con80"/>
    <property type="match status" value="1"/>
</dbReference>
<feature type="repeat" description="WD" evidence="8">
    <location>
        <begin position="138"/>
        <end position="179"/>
    </location>
</feature>
<dbReference type="Gene3D" id="2.130.10.10">
    <property type="entry name" value="YVTN repeat-like/Quinoprotein amine dehydrogenase"/>
    <property type="match status" value="2"/>
</dbReference>
<evidence type="ECO:0000256" key="1">
    <source>
        <dbReference type="ARBA" id="ARBA00004245"/>
    </source>
</evidence>
<dbReference type="GO" id="GO:0005874">
    <property type="term" value="C:microtubule"/>
    <property type="evidence" value="ECO:0007669"/>
    <property type="project" value="UniProtKB-KW"/>
</dbReference>
<dbReference type="OMA" id="MCINENK"/>
<feature type="repeat" description="WD" evidence="8">
    <location>
        <begin position="11"/>
        <end position="53"/>
    </location>
</feature>
<feature type="compositionally biased region" description="Polar residues" evidence="9">
    <location>
        <begin position="719"/>
        <end position="731"/>
    </location>
</feature>
<evidence type="ECO:0000259" key="10">
    <source>
        <dbReference type="Pfam" id="PF13925"/>
    </source>
</evidence>
<feature type="compositionally biased region" description="Polar residues" evidence="9">
    <location>
        <begin position="458"/>
        <end position="467"/>
    </location>
</feature>
<dbReference type="FunFam" id="2.130.10.10:FF:000897">
    <property type="entry name" value="Katanin p80 WD40 repeat-containing subunit B1 homolog"/>
    <property type="match status" value="1"/>
</dbReference>
<dbReference type="GO" id="GO:0007019">
    <property type="term" value="P:microtubule depolymerization"/>
    <property type="evidence" value="ECO:0007669"/>
    <property type="project" value="TreeGrafter"/>
</dbReference>
<feature type="compositionally biased region" description="Basic and acidic residues" evidence="9">
    <location>
        <begin position="578"/>
        <end position="592"/>
    </location>
</feature>
<dbReference type="PANTHER" id="PTHR19845:SF15">
    <property type="entry name" value="KATANIN P80 WD40 REPEAT-CONTAINING SUBUNIT B1 HOMOLOG KTN80.2"/>
    <property type="match status" value="1"/>
</dbReference>
<evidence type="ECO:0000256" key="3">
    <source>
        <dbReference type="ARBA" id="ARBA00022574"/>
    </source>
</evidence>
<dbReference type="GO" id="GO:0008352">
    <property type="term" value="C:katanin complex"/>
    <property type="evidence" value="ECO:0007669"/>
    <property type="project" value="InterPro"/>
</dbReference>
<dbReference type="InterPro" id="IPR026962">
    <property type="entry name" value="KTNB1"/>
</dbReference>
<keyword evidence="2 7" id="KW-0963">Cytoplasm</keyword>
<feature type="compositionally biased region" description="Basic and acidic residues" evidence="9">
    <location>
        <begin position="768"/>
        <end position="779"/>
    </location>
</feature>
<feature type="repeat" description="WD" evidence="8">
    <location>
        <begin position="96"/>
        <end position="137"/>
    </location>
</feature>
<feature type="region of interest" description="Disordered" evidence="9">
    <location>
        <begin position="409"/>
        <end position="478"/>
    </location>
</feature>
<feature type="repeat" description="WD" evidence="8">
    <location>
        <begin position="180"/>
        <end position="221"/>
    </location>
</feature>
<comment type="subcellular location">
    <subcellularLocation>
        <location evidence="1 7">Cytoplasm</location>
        <location evidence="1 7">Cytoskeleton</location>
    </subcellularLocation>
</comment>
<name>A0A7N1A6C1_KALFE</name>
<evidence type="ECO:0000313" key="12">
    <source>
        <dbReference type="Proteomes" id="UP000594263"/>
    </source>
</evidence>
<dbReference type="FunFam" id="2.130.10.10:FF:000183">
    <property type="entry name" value="Katanin p80 WD40 repeat-containing subunit B1"/>
    <property type="match status" value="1"/>
</dbReference>
<dbReference type="PRINTS" id="PR00320">
    <property type="entry name" value="GPROTEINBRPT"/>
</dbReference>
<dbReference type="AlphaFoldDB" id="A0A7N1A6C1"/>
<feature type="compositionally biased region" description="Polar residues" evidence="9">
    <location>
        <begin position="680"/>
        <end position="705"/>
    </location>
</feature>
<dbReference type="InterPro" id="IPR028021">
    <property type="entry name" value="Katanin_C-terminal"/>
</dbReference>
<feature type="region of interest" description="Disordered" evidence="9">
    <location>
        <begin position="319"/>
        <end position="340"/>
    </location>
</feature>
<feature type="region of interest" description="Disordered" evidence="9">
    <location>
        <begin position="567"/>
        <end position="842"/>
    </location>
</feature>
<dbReference type="SUPFAM" id="SSF50978">
    <property type="entry name" value="WD40 repeat-like"/>
    <property type="match status" value="1"/>
</dbReference>
<comment type="similarity">
    <text evidence="7">Belongs to the WD repeat KATNB1 family.</text>
</comment>
<sequence>MAKRGYKLQELVAHSENVNCVSIGKKAGRLFITGGDDFQVRLWSVGKPTSLMSLCGLTSRVESVAFDSAEVLVAAGALTGMIKLWDLEEAKVVRTLTGHKANCSSVEFHPFGEFFASGSLDTHLKIWDIRKKGCMHTYKGHSQGISIIRFSPDGRWVVSGGLDNSVKIWDLTAGKLLHDFKSHDGHIRAIDFHPLEFLLATGSADKTVKFWDLETFELIGSSRAEATGVRAIGFHPDGRTLFCGLEDSFKVYSWEPIIRHDAVDMGWSTLGDLCIHDDKLLGCSFYGNSIGVWAADISLIEPYRAGNVCEQNVVESRNVHKQGSEAPPSLRSRIGSPDSGTREKTIYVISCENSEGLKKVDLSNKLVPLESKECEDLQSKKRSPVVGMHPKTVHSVNRSLIVSNIVHRDSSDENHLSSPPQESNPASMFGMPLKPTTVRNQPNSKPDVGAQPLKEESALSSTRNSETAVGPTIKPVAGITNRESIEERNNNVVAENLSTSMPACPENGESHLNSTKENTSVKVVNGVSVIPGRTRTLVEKFERREAQSPTDLTTQLPTDLVPEADGQVAASNPQSKMVRKELPQDHISENESSKSQTTGKEAFMDLSGKECPKSRIIEKDSSQPHLPGRESAQQLSRRELLQARMSEMDSSQVQESEPQIPGRVSSSPPASEFLEPQIIQEESSTPEVSENESLTQVSESESLTSKVAGRDSPRPQVSGRDSPQPQLQKRGSPQLRRESPQPRISRKESPQLQVSRKDSSQPQMSGRESSRPHSIRKESPVPQTFQRESSLPHISRRDTRRESSVTQFSSRESSLPRQSRRESSVSQMSRRESSVPQISRRELFQPKRSANFMTQTLISDNVFVKTRPSMKDFSPPQLSEMEWRDARANEMLHMKRAQPGMDFDNMIGNRDLTQPQTFEREPQALSDENITEVFMQDHDLFLSTLQARFTKLQVVRHFWERNDIKGAINALKKLPDQYVKADVVSVLADKMEILNLDLFSCLLPVLAGLLDSTIERHITVSLELLLKLVAVFGPMIFATASAPPSVGVDLHAEERREWCSQCFKQLQKIQQDLPSLIRRGGAVARSAQELNLALQTS</sequence>
<dbReference type="InterPro" id="IPR001680">
    <property type="entry name" value="WD40_rpt"/>
</dbReference>
<evidence type="ECO:0000256" key="4">
    <source>
        <dbReference type="ARBA" id="ARBA00022701"/>
    </source>
</evidence>
<dbReference type="PANTHER" id="PTHR19845">
    <property type="entry name" value="KATANIN P80 SUBUNIT"/>
    <property type="match status" value="1"/>
</dbReference>
<dbReference type="PROSITE" id="PS50082">
    <property type="entry name" value="WD_REPEATS_2"/>
    <property type="match status" value="5"/>
</dbReference>
<feature type="compositionally biased region" description="Polar residues" evidence="9">
    <location>
        <begin position="804"/>
        <end position="816"/>
    </location>
</feature>
<feature type="compositionally biased region" description="Basic and acidic residues" evidence="9">
    <location>
        <begin position="607"/>
        <end position="622"/>
    </location>
</feature>
<feature type="compositionally biased region" description="Polar residues" evidence="9">
    <location>
        <begin position="416"/>
        <end position="426"/>
    </location>
</feature>
<dbReference type="GO" id="GO:0051013">
    <property type="term" value="P:microtubule severing"/>
    <property type="evidence" value="ECO:0007669"/>
    <property type="project" value="UniProtKB-UniRule"/>
</dbReference>
<feature type="repeat" description="WD" evidence="8">
    <location>
        <begin position="54"/>
        <end position="95"/>
    </location>
</feature>
<evidence type="ECO:0000256" key="9">
    <source>
        <dbReference type="SAM" id="MobiDB-lite"/>
    </source>
</evidence>
<dbReference type="InterPro" id="IPR015943">
    <property type="entry name" value="WD40/YVTN_repeat-like_dom_sf"/>
</dbReference>
<dbReference type="GO" id="GO:0008017">
    <property type="term" value="F:microtubule binding"/>
    <property type="evidence" value="ECO:0007669"/>
    <property type="project" value="UniProtKB-UniRule"/>
</dbReference>
<dbReference type="PROSITE" id="PS00678">
    <property type="entry name" value="WD_REPEATS_1"/>
    <property type="match status" value="2"/>
</dbReference>
<evidence type="ECO:0000256" key="8">
    <source>
        <dbReference type="PROSITE-ProRule" id="PRU00221"/>
    </source>
</evidence>
<evidence type="ECO:0000256" key="5">
    <source>
        <dbReference type="ARBA" id="ARBA00022737"/>
    </source>
</evidence>
<keyword evidence="12" id="KW-1185">Reference proteome</keyword>
<dbReference type="InterPro" id="IPR036322">
    <property type="entry name" value="WD40_repeat_dom_sf"/>
</dbReference>
<evidence type="ECO:0000256" key="2">
    <source>
        <dbReference type="ARBA" id="ARBA00022490"/>
    </source>
</evidence>
<proteinExistence type="inferred from homology"/>
<feature type="compositionally biased region" description="Basic and acidic residues" evidence="9">
    <location>
        <begin position="735"/>
        <end position="759"/>
    </location>
</feature>
<dbReference type="GO" id="GO:0005737">
    <property type="term" value="C:cytoplasm"/>
    <property type="evidence" value="ECO:0007669"/>
    <property type="project" value="UniProtKB-UniRule"/>
</dbReference>
<dbReference type="PROSITE" id="PS50294">
    <property type="entry name" value="WD_REPEATS_REGION"/>
    <property type="match status" value="4"/>
</dbReference>
<feature type="domain" description="Katanin p80 subunit C-terminal" evidence="10">
    <location>
        <begin position="936"/>
        <end position="1094"/>
    </location>
</feature>
<dbReference type="Gramene" id="Kaladp0095s0328.1.v1.1">
    <property type="protein sequence ID" value="Kaladp0095s0328.1.v1.1"/>
    <property type="gene ID" value="Kaladp0095s0328.v1.1"/>
</dbReference>
<keyword evidence="6 7" id="KW-0206">Cytoskeleton</keyword>
<dbReference type="Pfam" id="PF00400">
    <property type="entry name" value="WD40"/>
    <property type="match status" value="4"/>
</dbReference>
<keyword evidence="5" id="KW-0677">Repeat</keyword>
<dbReference type="SMART" id="SM00320">
    <property type="entry name" value="WD40"/>
    <property type="match status" value="6"/>
</dbReference>
<dbReference type="CDD" id="cd00200">
    <property type="entry name" value="WD40"/>
    <property type="match status" value="1"/>
</dbReference>
<comment type="function">
    <text evidence="7">May participate in a complex which severs microtubules in an ATP-dependent manner. Microtubule severing may promote rapid reorganization of cellular microtubule arrays.</text>
</comment>
<feature type="compositionally biased region" description="Basic and acidic residues" evidence="9">
    <location>
        <begin position="819"/>
        <end position="842"/>
    </location>
</feature>
<keyword evidence="4 7" id="KW-0493">Microtubule</keyword>
<evidence type="ECO:0000256" key="6">
    <source>
        <dbReference type="ARBA" id="ARBA00023212"/>
    </source>
</evidence>